<protein>
    <submittedName>
        <fullName evidence="1">Uncharacterized protein</fullName>
    </submittedName>
</protein>
<proteinExistence type="predicted"/>
<evidence type="ECO:0000313" key="1">
    <source>
        <dbReference type="EMBL" id="GFO39416.1"/>
    </source>
</evidence>
<reference evidence="1 2" key="1">
    <citation type="journal article" date="2021" name="Elife">
        <title>Chloroplast acquisition without the gene transfer in kleptoplastic sea slugs, Plakobranchus ocellatus.</title>
        <authorList>
            <person name="Maeda T."/>
            <person name="Takahashi S."/>
            <person name="Yoshida T."/>
            <person name="Shimamura S."/>
            <person name="Takaki Y."/>
            <person name="Nagai Y."/>
            <person name="Toyoda A."/>
            <person name="Suzuki Y."/>
            <person name="Arimoto A."/>
            <person name="Ishii H."/>
            <person name="Satoh N."/>
            <person name="Nishiyama T."/>
            <person name="Hasebe M."/>
            <person name="Maruyama T."/>
            <person name="Minagawa J."/>
            <person name="Obokata J."/>
            <person name="Shigenobu S."/>
        </authorList>
    </citation>
    <scope>NUCLEOTIDE SEQUENCE [LARGE SCALE GENOMIC DNA]</scope>
</reference>
<dbReference type="EMBL" id="BLXT01007492">
    <property type="protein sequence ID" value="GFO39416.1"/>
    <property type="molecule type" value="Genomic_DNA"/>
</dbReference>
<comment type="caution">
    <text evidence="1">The sequence shown here is derived from an EMBL/GenBank/DDBJ whole genome shotgun (WGS) entry which is preliminary data.</text>
</comment>
<sequence length="100" mass="11371">MAEKVVVNLRTPYCGEVKALCILDATEMLSLGTWKEREAPRILTCLLYEVEERLVPTLVEFSTRYAETVPLPEVNAETVSQVLVDIHNRLDVLEEVLRAQ</sequence>
<dbReference type="Proteomes" id="UP000735302">
    <property type="component" value="Unassembled WGS sequence"/>
</dbReference>
<keyword evidence="2" id="KW-1185">Reference proteome</keyword>
<evidence type="ECO:0000313" key="2">
    <source>
        <dbReference type="Proteomes" id="UP000735302"/>
    </source>
</evidence>
<gene>
    <name evidence="1" type="ORF">PoB_006592100</name>
</gene>
<name>A0AAV4D5I3_9GAST</name>
<organism evidence="1 2">
    <name type="scientific">Plakobranchus ocellatus</name>
    <dbReference type="NCBI Taxonomy" id="259542"/>
    <lineage>
        <taxon>Eukaryota</taxon>
        <taxon>Metazoa</taxon>
        <taxon>Spiralia</taxon>
        <taxon>Lophotrochozoa</taxon>
        <taxon>Mollusca</taxon>
        <taxon>Gastropoda</taxon>
        <taxon>Heterobranchia</taxon>
        <taxon>Euthyneura</taxon>
        <taxon>Panpulmonata</taxon>
        <taxon>Sacoglossa</taxon>
        <taxon>Placobranchoidea</taxon>
        <taxon>Plakobranchidae</taxon>
        <taxon>Plakobranchus</taxon>
    </lineage>
</organism>
<accession>A0AAV4D5I3</accession>
<dbReference type="AlphaFoldDB" id="A0AAV4D5I3"/>